<name>A0ABN0YF55_9ACTN</name>
<dbReference type="EMBL" id="BAAABX010000010">
    <property type="protein sequence ID" value="GAA0393529.1"/>
    <property type="molecule type" value="Genomic_DNA"/>
</dbReference>
<proteinExistence type="predicted"/>
<gene>
    <name evidence="1" type="ORF">GCM10010357_12930</name>
</gene>
<reference evidence="1 2" key="1">
    <citation type="journal article" date="2019" name="Int. J. Syst. Evol. Microbiol.">
        <title>The Global Catalogue of Microorganisms (GCM) 10K type strain sequencing project: providing services to taxonomists for standard genome sequencing and annotation.</title>
        <authorList>
            <consortium name="The Broad Institute Genomics Platform"/>
            <consortium name="The Broad Institute Genome Sequencing Center for Infectious Disease"/>
            <person name="Wu L."/>
            <person name="Ma J."/>
        </authorList>
    </citation>
    <scope>NUCLEOTIDE SEQUENCE [LARGE SCALE GENOMIC DNA]</scope>
    <source>
        <strain evidence="1 2">JCM 4788</strain>
    </source>
</reference>
<dbReference type="InterPro" id="IPR046074">
    <property type="entry name" value="DUF6092"/>
</dbReference>
<evidence type="ECO:0000313" key="2">
    <source>
        <dbReference type="Proteomes" id="UP001500879"/>
    </source>
</evidence>
<dbReference type="RefSeq" id="WP_344020808.1">
    <property type="nucleotide sequence ID" value="NZ_BAAABX010000010.1"/>
</dbReference>
<dbReference type="Pfam" id="PF19585">
    <property type="entry name" value="DUF6092"/>
    <property type="match status" value="1"/>
</dbReference>
<evidence type="ECO:0000313" key="1">
    <source>
        <dbReference type="EMBL" id="GAA0393529.1"/>
    </source>
</evidence>
<comment type="caution">
    <text evidence="1">The sequence shown here is derived from an EMBL/GenBank/DDBJ whole genome shotgun (WGS) entry which is preliminary data.</text>
</comment>
<organism evidence="1 2">
    <name type="scientific">Streptomyces luteireticuli</name>
    <dbReference type="NCBI Taxonomy" id="173858"/>
    <lineage>
        <taxon>Bacteria</taxon>
        <taxon>Bacillati</taxon>
        <taxon>Actinomycetota</taxon>
        <taxon>Actinomycetes</taxon>
        <taxon>Kitasatosporales</taxon>
        <taxon>Streptomycetaceae</taxon>
        <taxon>Streptomyces</taxon>
    </lineage>
</organism>
<accession>A0ABN0YF55</accession>
<dbReference type="Proteomes" id="UP001500879">
    <property type="component" value="Unassembled WGS sequence"/>
</dbReference>
<keyword evidence="2" id="KW-1185">Reference proteome</keyword>
<sequence length="115" mass="12029">MKSGETVPQNPLHEDIALLAAYLLSSGRGLLNEPSDYGAFRCADAARRTLEILERAGGSSPGLTEVRERLDGVMFAPMGGGMNIAEILDELCLKMADTLKSAPSSSSPSSPSSSS</sequence>
<protein>
    <submittedName>
        <fullName evidence="1">Uncharacterized protein</fullName>
    </submittedName>
</protein>